<evidence type="ECO:0000313" key="3">
    <source>
        <dbReference type="Proteomes" id="UP001364156"/>
    </source>
</evidence>
<name>A0ABZ2HK78_9RHOB</name>
<dbReference type="Proteomes" id="UP001364156">
    <property type="component" value="Chromosome"/>
</dbReference>
<dbReference type="EMBL" id="CP146069">
    <property type="protein sequence ID" value="WWR48175.1"/>
    <property type="molecule type" value="Genomic_DNA"/>
</dbReference>
<dbReference type="InterPro" id="IPR056509">
    <property type="entry name" value="Imm33-like"/>
</dbReference>
<dbReference type="RefSeq" id="WP_338550995.1">
    <property type="nucleotide sequence ID" value="NZ_CP146069.1"/>
</dbReference>
<evidence type="ECO:0000313" key="2">
    <source>
        <dbReference type="EMBL" id="WWR48175.1"/>
    </source>
</evidence>
<reference evidence="2 3" key="1">
    <citation type="submission" date="2023-10" db="EMBL/GenBank/DDBJ databases">
        <title>Roseovarius strain S88 nov., isolated from a marine algae.</title>
        <authorList>
            <person name="Lee M.W."/>
            <person name="Lee J.K."/>
            <person name="Kim J.M."/>
            <person name="Choi D.G."/>
            <person name="Baek J.H."/>
            <person name="Bayburt H."/>
            <person name="Jung J.J."/>
            <person name="Han D.M."/>
            <person name="Jeon C.O."/>
        </authorList>
    </citation>
    <scope>NUCLEOTIDE SEQUENCE [LARGE SCALE GENOMIC DNA]</scope>
    <source>
        <strain evidence="2 3">S88</strain>
    </source>
</reference>
<gene>
    <name evidence="2" type="ORF">RZ517_08395</name>
</gene>
<protein>
    <recommendedName>
        <fullName evidence="1">Imm33-like domain-containing protein</fullName>
    </recommendedName>
</protein>
<accession>A0ABZ2HK78</accession>
<dbReference type="Pfam" id="PF24719">
    <property type="entry name" value="Imm33-like"/>
    <property type="match status" value="1"/>
</dbReference>
<feature type="domain" description="Imm33-like" evidence="1">
    <location>
        <begin position="8"/>
        <end position="110"/>
    </location>
</feature>
<evidence type="ECO:0000259" key="1">
    <source>
        <dbReference type="Pfam" id="PF24719"/>
    </source>
</evidence>
<organism evidence="2 3">
    <name type="scientific">Roseovarius phycicola</name>
    <dbReference type="NCBI Taxonomy" id="3080976"/>
    <lineage>
        <taxon>Bacteria</taxon>
        <taxon>Pseudomonadati</taxon>
        <taxon>Pseudomonadota</taxon>
        <taxon>Alphaproteobacteria</taxon>
        <taxon>Rhodobacterales</taxon>
        <taxon>Roseobacteraceae</taxon>
        <taxon>Roseovarius</taxon>
    </lineage>
</organism>
<keyword evidence="3" id="KW-1185">Reference proteome</keyword>
<sequence length="118" mass="13064">MKNSIRQSQKQICARFGVEPCEAFGGEKVGISDNATAGLMPLNGLRHPPTQGVTGWYLWGGTEFSDAADFFKPVHLAHLESSCELGLKYLLLPPGWRFLTDGTYEDVWFDSALLEVDN</sequence>
<proteinExistence type="predicted"/>